<gene>
    <name evidence="1" type="ORF">G7034_03415</name>
</gene>
<dbReference type="EMBL" id="JAANAS010000034">
    <property type="protein sequence ID" value="NGZ89296.1"/>
    <property type="molecule type" value="Genomic_DNA"/>
</dbReference>
<name>A0A967AF04_9FLAO</name>
<sequence>MNEDTVHYSNKVIPKLIEEEAKIAFDHFPELNDVVIEIRFKGLKKSFMNAQPRFSDFFKSKKNRSYFINISSKFIIDNEKFSIDEIPSKVMIGWLGHELGHILDYQHRSSFNLIGFGIGYSLSKNYIRKAEKRADTFAVQKGMGNYIIATKNFILNHTELPEHYKVNIKKLYLSPNEILMLVDDDNEIQP</sequence>
<evidence type="ECO:0000313" key="2">
    <source>
        <dbReference type="Proteomes" id="UP000643701"/>
    </source>
</evidence>
<dbReference type="Proteomes" id="UP000643701">
    <property type="component" value="Unassembled WGS sequence"/>
</dbReference>
<comment type="caution">
    <text evidence="1">The sequence shown here is derived from an EMBL/GenBank/DDBJ whole genome shotgun (WGS) entry which is preliminary data.</text>
</comment>
<dbReference type="AlphaFoldDB" id="A0A967AF04"/>
<proteinExistence type="predicted"/>
<accession>A0A967AF04</accession>
<protein>
    <submittedName>
        <fullName evidence="1">Uncharacterized protein</fullName>
    </submittedName>
</protein>
<keyword evidence="2" id="KW-1185">Reference proteome</keyword>
<reference evidence="1" key="1">
    <citation type="submission" date="2020-03" db="EMBL/GenBank/DDBJ databases">
        <title>Psychroflexus Maritimus sp. nov., isolate from marine sediment.</title>
        <authorList>
            <person name="Zhong Y.-L."/>
        </authorList>
    </citation>
    <scope>NUCLEOTIDE SEQUENCE</scope>
    <source>
        <strain evidence="1">C1</strain>
    </source>
</reference>
<organism evidence="1 2">
    <name type="scientific">Psychroflexus maritimus</name>
    <dbReference type="NCBI Taxonomy" id="2714865"/>
    <lineage>
        <taxon>Bacteria</taxon>
        <taxon>Pseudomonadati</taxon>
        <taxon>Bacteroidota</taxon>
        <taxon>Flavobacteriia</taxon>
        <taxon>Flavobacteriales</taxon>
        <taxon>Flavobacteriaceae</taxon>
        <taxon>Psychroflexus</taxon>
    </lineage>
</organism>
<evidence type="ECO:0000313" key="1">
    <source>
        <dbReference type="EMBL" id="NGZ89296.1"/>
    </source>
</evidence>